<dbReference type="InterPro" id="IPR009339">
    <property type="entry name" value="DUF998"/>
</dbReference>
<evidence type="ECO:0000313" key="2">
    <source>
        <dbReference type="EMBL" id="THV21678.1"/>
    </source>
</evidence>
<evidence type="ECO:0000256" key="1">
    <source>
        <dbReference type="SAM" id="Phobius"/>
    </source>
</evidence>
<dbReference type="Pfam" id="PF06197">
    <property type="entry name" value="DUF998"/>
    <property type="match status" value="1"/>
</dbReference>
<keyword evidence="1" id="KW-1133">Transmembrane helix</keyword>
<protein>
    <submittedName>
        <fullName evidence="2">DUF998 domain-containing protein</fullName>
    </submittedName>
</protein>
<sequence length="191" mass="20136">MRMIPSVVIGGAALTAAAFTLSDLVNREMDPVAETVSRFVNTGHGWLVTLGLWAFAAAAAATFLAVRDRAARILMGAFAIGILLAAVLPADPPGHWANPSTSEQIHGLAAWIGLICFNIAAVRLSRRSPTLRAVAIIAAVCMGLFMVCTFDAMLFRELPNLIGLTERLAIAADLLWLCLAARTLAKTAPAA</sequence>
<proteinExistence type="predicted"/>
<name>A0A4S8NVZ4_9ACTN</name>
<keyword evidence="1" id="KW-0472">Membrane</keyword>
<evidence type="ECO:0000313" key="3">
    <source>
        <dbReference type="Proteomes" id="UP000305792"/>
    </source>
</evidence>
<reference evidence="2 3" key="1">
    <citation type="journal article" date="2018" name="Int. J. Syst. Evol. Microbiol.">
        <title>Glycomyces paridis sp. nov., isolated from the medicinal plant Paris polyphylla.</title>
        <authorList>
            <person name="Fang X.M."/>
            <person name="Bai J.L."/>
            <person name="Su J."/>
            <person name="Zhao L.L."/>
            <person name="Liu H.Y."/>
            <person name="Ma B.P."/>
            <person name="Zhang Y.Q."/>
            <person name="Yu L.Y."/>
        </authorList>
    </citation>
    <scope>NUCLEOTIDE SEQUENCE [LARGE SCALE GENOMIC DNA]</scope>
    <source>
        <strain evidence="2 3">CPCC 204357</strain>
    </source>
</reference>
<keyword evidence="1" id="KW-0812">Transmembrane</keyword>
<dbReference type="EMBL" id="STGX01000027">
    <property type="protein sequence ID" value="THV21678.1"/>
    <property type="molecule type" value="Genomic_DNA"/>
</dbReference>
<keyword evidence="3" id="KW-1185">Reference proteome</keyword>
<dbReference type="RefSeq" id="WP_136532407.1">
    <property type="nucleotide sequence ID" value="NZ_STGX01000027.1"/>
</dbReference>
<feature type="transmembrane region" description="Helical" evidence="1">
    <location>
        <begin position="134"/>
        <end position="155"/>
    </location>
</feature>
<organism evidence="2 3">
    <name type="scientific">Glycomyces paridis</name>
    <dbReference type="NCBI Taxonomy" id="2126555"/>
    <lineage>
        <taxon>Bacteria</taxon>
        <taxon>Bacillati</taxon>
        <taxon>Actinomycetota</taxon>
        <taxon>Actinomycetes</taxon>
        <taxon>Glycomycetales</taxon>
        <taxon>Glycomycetaceae</taxon>
        <taxon>Glycomyces</taxon>
    </lineage>
</organism>
<feature type="transmembrane region" description="Helical" evidence="1">
    <location>
        <begin position="105"/>
        <end position="122"/>
    </location>
</feature>
<accession>A0A4S8NVZ4</accession>
<gene>
    <name evidence="2" type="ORF">E9998_24660</name>
</gene>
<dbReference type="Proteomes" id="UP000305792">
    <property type="component" value="Unassembled WGS sequence"/>
</dbReference>
<feature type="transmembrane region" description="Helical" evidence="1">
    <location>
        <begin position="46"/>
        <end position="66"/>
    </location>
</feature>
<feature type="transmembrane region" description="Helical" evidence="1">
    <location>
        <begin position="73"/>
        <end position="90"/>
    </location>
</feature>
<dbReference type="OrthoDB" id="3297422at2"/>
<dbReference type="AlphaFoldDB" id="A0A4S8NVZ4"/>
<comment type="caution">
    <text evidence="2">The sequence shown here is derived from an EMBL/GenBank/DDBJ whole genome shotgun (WGS) entry which is preliminary data.</text>
</comment>